<dbReference type="GO" id="GO:0051539">
    <property type="term" value="F:4 iron, 4 sulfur cluster binding"/>
    <property type="evidence" value="ECO:0007669"/>
    <property type="project" value="UniProtKB-KW"/>
</dbReference>
<dbReference type="NCBIfam" id="NF006878">
    <property type="entry name" value="PRK09375.1-2"/>
    <property type="match status" value="1"/>
</dbReference>
<comment type="pathway">
    <text evidence="2">Cofactor biosynthesis; NAD(+) biosynthesis; quinolinate from iminoaspartate: step 1/1.</text>
</comment>
<dbReference type="GO" id="GO:0034628">
    <property type="term" value="P:'de novo' NAD+ biosynthetic process from L-aspartate"/>
    <property type="evidence" value="ECO:0007669"/>
    <property type="project" value="TreeGrafter"/>
</dbReference>
<evidence type="ECO:0000256" key="9">
    <source>
        <dbReference type="ARBA" id="ARBA00023014"/>
    </source>
</evidence>
<dbReference type="NCBIfam" id="TIGR00550">
    <property type="entry name" value="nadA"/>
    <property type="match status" value="1"/>
</dbReference>
<gene>
    <name evidence="11" type="primary">nadA</name>
    <name evidence="11" type="ORF">D5R97_06955</name>
</gene>
<dbReference type="Proteomes" id="UP000285138">
    <property type="component" value="Unassembled WGS sequence"/>
</dbReference>
<keyword evidence="4" id="KW-0004">4Fe-4S</keyword>
<keyword evidence="9" id="KW-0411">Iron-sulfur</keyword>
<dbReference type="EC" id="2.5.1.72" evidence="3 10"/>
<dbReference type="Pfam" id="PF02445">
    <property type="entry name" value="NadA"/>
    <property type="match status" value="1"/>
</dbReference>
<accession>A0A424YCQ2</accession>
<dbReference type="GO" id="GO:0046872">
    <property type="term" value="F:metal ion binding"/>
    <property type="evidence" value="ECO:0007669"/>
    <property type="project" value="UniProtKB-KW"/>
</dbReference>
<evidence type="ECO:0000313" key="12">
    <source>
        <dbReference type="Proteomes" id="UP000285138"/>
    </source>
</evidence>
<dbReference type="AlphaFoldDB" id="A0A424YCQ2"/>
<dbReference type="PANTHER" id="PTHR30573">
    <property type="entry name" value="QUINOLINATE SYNTHETASE A"/>
    <property type="match status" value="1"/>
</dbReference>
<keyword evidence="8" id="KW-0408">Iron</keyword>
<comment type="caution">
    <text evidence="11">The sequence shown here is derived from an EMBL/GenBank/DDBJ whole genome shotgun (WGS) entry which is preliminary data.</text>
</comment>
<evidence type="ECO:0000256" key="4">
    <source>
        <dbReference type="ARBA" id="ARBA00022485"/>
    </source>
</evidence>
<organism evidence="11 12">
    <name type="scientific">Candidatus Syntrophonatronum acetioxidans</name>
    <dbReference type="NCBI Taxonomy" id="1795816"/>
    <lineage>
        <taxon>Bacteria</taxon>
        <taxon>Bacillati</taxon>
        <taxon>Bacillota</taxon>
        <taxon>Clostridia</taxon>
        <taxon>Eubacteriales</taxon>
        <taxon>Syntrophomonadaceae</taxon>
        <taxon>Candidatus Syntrophonatronum</taxon>
    </lineage>
</organism>
<evidence type="ECO:0000256" key="7">
    <source>
        <dbReference type="ARBA" id="ARBA00022723"/>
    </source>
</evidence>
<dbReference type="EMBL" id="QZAA01000173">
    <property type="protein sequence ID" value="RQD75051.1"/>
    <property type="molecule type" value="Genomic_DNA"/>
</dbReference>
<dbReference type="PANTHER" id="PTHR30573:SF0">
    <property type="entry name" value="QUINOLINATE SYNTHASE, CHLOROPLASTIC"/>
    <property type="match status" value="1"/>
</dbReference>
<evidence type="ECO:0000256" key="10">
    <source>
        <dbReference type="NCBIfam" id="TIGR00550"/>
    </source>
</evidence>
<comment type="cofactor">
    <cofactor evidence="1">
        <name>[4Fe-4S] cluster</name>
        <dbReference type="ChEBI" id="CHEBI:49883"/>
    </cofactor>
</comment>
<protein>
    <recommendedName>
        <fullName evidence="3 10">Quinolinate synthase</fullName>
        <ecNumber evidence="3 10">2.5.1.72</ecNumber>
    </recommendedName>
</protein>
<reference evidence="11 12" key="1">
    <citation type="submission" date="2018-08" db="EMBL/GenBank/DDBJ databases">
        <title>The metabolism and importance of syntrophic acetate oxidation coupled to methane or sulfide production in haloalkaline environments.</title>
        <authorList>
            <person name="Timmers P.H.A."/>
            <person name="Vavourakis C.D."/>
            <person name="Sorokin D.Y."/>
            <person name="Sinninghe Damste J.S."/>
            <person name="Muyzer G."/>
            <person name="Stams A.J.M."/>
            <person name="Plugge C.M."/>
        </authorList>
    </citation>
    <scope>NUCLEOTIDE SEQUENCE [LARGE SCALE GENOMIC DNA]</scope>
    <source>
        <strain evidence="11">MSAO_Bac1</strain>
    </source>
</reference>
<evidence type="ECO:0000256" key="2">
    <source>
        <dbReference type="ARBA" id="ARBA00005065"/>
    </source>
</evidence>
<dbReference type="GO" id="GO:0008987">
    <property type="term" value="F:quinolinate synthetase A activity"/>
    <property type="evidence" value="ECO:0007669"/>
    <property type="project" value="UniProtKB-UniRule"/>
</dbReference>
<sequence>MTGDTALLDRLKELKEEKNAFILAHNYQIDEVQEAADYVGDSFELSKLAADTKAEVIVFCGVQFMAESAKILAPDKTVILPDVMAGCPLADMADPEGVRKMKEEYSQAAVACYINTSAAVKAECDVCVTSANAVKIIDTYPAEEFIFLPDKNLAHFVSTKTSKKIIPWEGYCITHHRVTGAEAKKARESIPDALLMVHPECRPEVVEQADEVLGTGGMIRFARESKQKKFLVGTELGLIYRLKKESPDKEFYLLSAGMLCPNMKLTNLNKMVSSLENMSPRIEVPEDIRVKAKITLDRMLEYS</sequence>
<evidence type="ECO:0000256" key="1">
    <source>
        <dbReference type="ARBA" id="ARBA00001966"/>
    </source>
</evidence>
<evidence type="ECO:0000313" key="11">
    <source>
        <dbReference type="EMBL" id="RQD75051.1"/>
    </source>
</evidence>
<keyword evidence="7" id="KW-0479">Metal-binding</keyword>
<keyword evidence="6" id="KW-0808">Transferase</keyword>
<evidence type="ECO:0000256" key="8">
    <source>
        <dbReference type="ARBA" id="ARBA00023004"/>
    </source>
</evidence>
<dbReference type="InterPro" id="IPR036094">
    <property type="entry name" value="NadA_sf"/>
</dbReference>
<dbReference type="SUPFAM" id="SSF142754">
    <property type="entry name" value="NadA-like"/>
    <property type="match status" value="1"/>
</dbReference>
<dbReference type="InterPro" id="IPR003473">
    <property type="entry name" value="NadA"/>
</dbReference>
<keyword evidence="5" id="KW-0662">Pyridine nucleotide biosynthesis</keyword>
<dbReference type="UniPathway" id="UPA00253">
    <property type="reaction ID" value="UER00327"/>
</dbReference>
<evidence type="ECO:0000256" key="6">
    <source>
        <dbReference type="ARBA" id="ARBA00022679"/>
    </source>
</evidence>
<dbReference type="Gene3D" id="3.40.50.10800">
    <property type="entry name" value="NadA-like"/>
    <property type="match status" value="3"/>
</dbReference>
<proteinExistence type="predicted"/>
<evidence type="ECO:0000256" key="5">
    <source>
        <dbReference type="ARBA" id="ARBA00022642"/>
    </source>
</evidence>
<evidence type="ECO:0000256" key="3">
    <source>
        <dbReference type="ARBA" id="ARBA00012669"/>
    </source>
</evidence>
<name>A0A424YCQ2_9FIRM</name>